<reference evidence="1 2" key="1">
    <citation type="journal article" date="2019" name="Environ. Microbiol.">
        <title>At the nexus of three kingdoms: the genome of the mycorrhizal fungus Gigaspora margarita provides insights into plant, endobacterial and fungal interactions.</title>
        <authorList>
            <person name="Venice F."/>
            <person name="Ghignone S."/>
            <person name="Salvioli di Fossalunga A."/>
            <person name="Amselem J."/>
            <person name="Novero M."/>
            <person name="Xianan X."/>
            <person name="Sedzielewska Toro K."/>
            <person name="Morin E."/>
            <person name="Lipzen A."/>
            <person name="Grigoriev I.V."/>
            <person name="Henrissat B."/>
            <person name="Martin F.M."/>
            <person name="Bonfante P."/>
        </authorList>
    </citation>
    <scope>NUCLEOTIDE SEQUENCE [LARGE SCALE GENOMIC DNA]</scope>
    <source>
        <strain evidence="1 2">BEG34</strain>
    </source>
</reference>
<feature type="non-terminal residue" evidence="1">
    <location>
        <position position="1"/>
    </location>
</feature>
<evidence type="ECO:0000313" key="2">
    <source>
        <dbReference type="Proteomes" id="UP000439903"/>
    </source>
</evidence>
<gene>
    <name evidence="1" type="ORF">F8M41_017886</name>
</gene>
<accession>A0A8H3WWJ9</accession>
<organism evidence="1 2">
    <name type="scientific">Gigaspora margarita</name>
    <dbReference type="NCBI Taxonomy" id="4874"/>
    <lineage>
        <taxon>Eukaryota</taxon>
        <taxon>Fungi</taxon>
        <taxon>Fungi incertae sedis</taxon>
        <taxon>Mucoromycota</taxon>
        <taxon>Glomeromycotina</taxon>
        <taxon>Glomeromycetes</taxon>
        <taxon>Diversisporales</taxon>
        <taxon>Gigasporaceae</taxon>
        <taxon>Gigaspora</taxon>
    </lineage>
</organism>
<keyword evidence="2" id="KW-1185">Reference proteome</keyword>
<proteinExistence type="predicted"/>
<dbReference type="EMBL" id="WTPW01004180">
    <property type="protein sequence ID" value="KAF0332972.1"/>
    <property type="molecule type" value="Genomic_DNA"/>
</dbReference>
<evidence type="ECO:0000313" key="1">
    <source>
        <dbReference type="EMBL" id="KAF0332972.1"/>
    </source>
</evidence>
<comment type="caution">
    <text evidence="1">The sequence shown here is derived from an EMBL/GenBank/DDBJ whole genome shotgun (WGS) entry which is preliminary data.</text>
</comment>
<protein>
    <submittedName>
        <fullName evidence="1">Uncharacterized protein</fullName>
    </submittedName>
</protein>
<sequence length="109" mass="12736">VDTKAVVNLANVKGSLLKLKLRKFLIVTPNKHQMTNEKLHNNVLEKSEDEFKIKIMRKIEIMEALESLMIKRFFTRKHHEPDYDSRVPLDSATEIKVFSLQAISKYLVL</sequence>
<dbReference type="Proteomes" id="UP000439903">
    <property type="component" value="Unassembled WGS sequence"/>
</dbReference>
<dbReference type="AlphaFoldDB" id="A0A8H3WWJ9"/>
<name>A0A8H3WWJ9_GIGMA</name>